<protein>
    <submittedName>
        <fullName evidence="2">Uncharacterized protein</fullName>
    </submittedName>
</protein>
<feature type="compositionally biased region" description="Polar residues" evidence="1">
    <location>
        <begin position="132"/>
        <end position="147"/>
    </location>
</feature>
<proteinExistence type="predicted"/>
<dbReference type="Proteomes" id="UP000772434">
    <property type="component" value="Unassembled WGS sequence"/>
</dbReference>
<dbReference type="EMBL" id="JADNRY010000014">
    <property type="protein sequence ID" value="KAF9074164.1"/>
    <property type="molecule type" value="Genomic_DNA"/>
</dbReference>
<feature type="region of interest" description="Disordered" evidence="1">
    <location>
        <begin position="130"/>
        <end position="149"/>
    </location>
</feature>
<feature type="region of interest" description="Disordered" evidence="1">
    <location>
        <begin position="184"/>
        <end position="232"/>
    </location>
</feature>
<evidence type="ECO:0000313" key="2">
    <source>
        <dbReference type="EMBL" id="KAF9074164.1"/>
    </source>
</evidence>
<name>A0A9P5UCI0_9AGAR</name>
<feature type="compositionally biased region" description="Acidic residues" evidence="1">
    <location>
        <begin position="189"/>
        <end position="200"/>
    </location>
</feature>
<accession>A0A9P5UCI0</accession>
<evidence type="ECO:0000313" key="3">
    <source>
        <dbReference type="Proteomes" id="UP000772434"/>
    </source>
</evidence>
<reference evidence="2" key="1">
    <citation type="submission" date="2020-11" db="EMBL/GenBank/DDBJ databases">
        <authorList>
            <consortium name="DOE Joint Genome Institute"/>
            <person name="Ahrendt S."/>
            <person name="Riley R."/>
            <person name="Andreopoulos W."/>
            <person name="Labutti K."/>
            <person name="Pangilinan J."/>
            <person name="Ruiz-Duenas F.J."/>
            <person name="Barrasa J.M."/>
            <person name="Sanchez-Garcia M."/>
            <person name="Camarero S."/>
            <person name="Miyauchi S."/>
            <person name="Serrano A."/>
            <person name="Linde D."/>
            <person name="Babiker R."/>
            <person name="Drula E."/>
            <person name="Ayuso-Fernandez I."/>
            <person name="Pacheco R."/>
            <person name="Padilla G."/>
            <person name="Ferreira P."/>
            <person name="Barriuso J."/>
            <person name="Kellner H."/>
            <person name="Castanera R."/>
            <person name="Alfaro M."/>
            <person name="Ramirez L."/>
            <person name="Pisabarro A.G."/>
            <person name="Kuo A."/>
            <person name="Tritt A."/>
            <person name="Lipzen A."/>
            <person name="He G."/>
            <person name="Yan M."/>
            <person name="Ng V."/>
            <person name="Cullen D."/>
            <person name="Martin F."/>
            <person name="Rosso M.-N."/>
            <person name="Henrissat B."/>
            <person name="Hibbett D."/>
            <person name="Martinez A.T."/>
            <person name="Grigoriev I.V."/>
        </authorList>
    </citation>
    <scope>NUCLEOTIDE SEQUENCE</scope>
    <source>
        <strain evidence="2">AH 40177</strain>
    </source>
</reference>
<gene>
    <name evidence="2" type="ORF">BDP27DRAFT_221108</name>
</gene>
<dbReference type="AlphaFoldDB" id="A0A9P5UCI0"/>
<sequence length="336" mass="36340">MHASRMTSTSTTLYQLVTYLTRPLINVYPPQTVLQLQIFLHANLASRFLAEACLSPFTLPLSSQSLPPTPIYAACLQSGVAWPEWIGAFKLGGKTLYICVMENNIKVRVGESGDAVAVWNDEPVDIPAISKIKTQNQTQTGSDSRSPMASKLEALLASVRARNSPEEPKQSIVIPSLLATACHSHQSSVDDDDSDSESDTESTTSSFFSETSSTDSMTSVSSTTSSPVQKSSSLTLDAKAPIYVPRMRLMAAESTPAHYLSRSERRLTSATVDKSKADICQYKYQGGQTSVMTGGVMLGSVKPTTAVTPSPCPHIATEGRNVKHVSRSSNNWRTRV</sequence>
<comment type="caution">
    <text evidence="2">The sequence shown here is derived from an EMBL/GenBank/DDBJ whole genome shotgun (WGS) entry which is preliminary data.</text>
</comment>
<evidence type="ECO:0000256" key="1">
    <source>
        <dbReference type="SAM" id="MobiDB-lite"/>
    </source>
</evidence>
<dbReference type="OrthoDB" id="19928at2759"/>
<organism evidence="2 3">
    <name type="scientific">Rhodocollybia butyracea</name>
    <dbReference type="NCBI Taxonomy" id="206335"/>
    <lineage>
        <taxon>Eukaryota</taxon>
        <taxon>Fungi</taxon>
        <taxon>Dikarya</taxon>
        <taxon>Basidiomycota</taxon>
        <taxon>Agaricomycotina</taxon>
        <taxon>Agaricomycetes</taxon>
        <taxon>Agaricomycetidae</taxon>
        <taxon>Agaricales</taxon>
        <taxon>Marasmiineae</taxon>
        <taxon>Omphalotaceae</taxon>
        <taxon>Rhodocollybia</taxon>
    </lineage>
</organism>
<feature type="compositionally biased region" description="Low complexity" evidence="1">
    <location>
        <begin position="201"/>
        <end position="232"/>
    </location>
</feature>
<keyword evidence="3" id="KW-1185">Reference proteome</keyword>